<dbReference type="Proteomes" id="UP000011761">
    <property type="component" value="Unassembled WGS sequence"/>
</dbReference>
<organism evidence="1 2">
    <name type="scientific">Baudoinia panamericana (strain UAMH 10762)</name>
    <name type="common">Angels' share fungus</name>
    <name type="synonym">Baudoinia compniacensis (strain UAMH 10762)</name>
    <dbReference type="NCBI Taxonomy" id="717646"/>
    <lineage>
        <taxon>Eukaryota</taxon>
        <taxon>Fungi</taxon>
        <taxon>Dikarya</taxon>
        <taxon>Ascomycota</taxon>
        <taxon>Pezizomycotina</taxon>
        <taxon>Dothideomycetes</taxon>
        <taxon>Dothideomycetidae</taxon>
        <taxon>Mycosphaerellales</taxon>
        <taxon>Teratosphaeriaceae</taxon>
        <taxon>Baudoinia</taxon>
    </lineage>
</organism>
<dbReference type="KEGG" id="bcom:BAUCODRAFT_36496"/>
<proteinExistence type="predicted"/>
<dbReference type="RefSeq" id="XP_007678639.1">
    <property type="nucleotide sequence ID" value="XM_007680449.1"/>
</dbReference>
<evidence type="ECO:0000313" key="2">
    <source>
        <dbReference type="Proteomes" id="UP000011761"/>
    </source>
</evidence>
<dbReference type="EMBL" id="KB445559">
    <property type="protein sequence ID" value="EMC94026.1"/>
    <property type="molecule type" value="Genomic_DNA"/>
</dbReference>
<keyword evidence="2" id="KW-1185">Reference proteome</keyword>
<reference evidence="1 2" key="1">
    <citation type="journal article" date="2012" name="PLoS Pathog.">
        <title>Diverse lifestyles and strategies of plant pathogenesis encoded in the genomes of eighteen Dothideomycetes fungi.</title>
        <authorList>
            <person name="Ohm R.A."/>
            <person name="Feau N."/>
            <person name="Henrissat B."/>
            <person name="Schoch C.L."/>
            <person name="Horwitz B.A."/>
            <person name="Barry K.W."/>
            <person name="Condon B.J."/>
            <person name="Copeland A.C."/>
            <person name="Dhillon B."/>
            <person name="Glaser F."/>
            <person name="Hesse C.N."/>
            <person name="Kosti I."/>
            <person name="LaButti K."/>
            <person name="Lindquist E.A."/>
            <person name="Lucas S."/>
            <person name="Salamov A.A."/>
            <person name="Bradshaw R.E."/>
            <person name="Ciuffetti L."/>
            <person name="Hamelin R.C."/>
            <person name="Kema G.H.J."/>
            <person name="Lawrence C."/>
            <person name="Scott J.A."/>
            <person name="Spatafora J.W."/>
            <person name="Turgeon B.G."/>
            <person name="de Wit P.J.G.M."/>
            <person name="Zhong S."/>
            <person name="Goodwin S.B."/>
            <person name="Grigoriev I.V."/>
        </authorList>
    </citation>
    <scope>NUCLEOTIDE SEQUENCE [LARGE SCALE GENOMIC DNA]</scope>
    <source>
        <strain evidence="1 2">UAMH 10762</strain>
    </source>
</reference>
<dbReference type="GeneID" id="19112969"/>
<sequence length="79" mass="9150">MSTHPASGPWSTISYINDFHAKCYFRRIDFTKRYADRRANNMTGIHTDAIPRSLLDDRELLCCRSSLFKAKQEMGSGYE</sequence>
<dbReference type="AlphaFoldDB" id="M2MC18"/>
<name>M2MC18_BAUPA</name>
<gene>
    <name evidence="1" type="ORF">BAUCODRAFT_36496</name>
</gene>
<protein>
    <submittedName>
        <fullName evidence="1">Uncharacterized protein</fullName>
    </submittedName>
</protein>
<evidence type="ECO:0000313" key="1">
    <source>
        <dbReference type="EMBL" id="EMC94026.1"/>
    </source>
</evidence>
<dbReference type="HOGENOM" id="CLU_2605651_0_0_1"/>
<accession>M2MC18</accession>